<dbReference type="InterPro" id="IPR052585">
    <property type="entry name" value="Lipid_raft_assoc_Zn_ADH"/>
</dbReference>
<dbReference type="RefSeq" id="WP_322809447.1">
    <property type="nucleotide sequence ID" value="NZ_JAVBVO010000004.1"/>
</dbReference>
<dbReference type="Gene3D" id="3.40.50.720">
    <property type="entry name" value="NAD(P)-binding Rossmann-like Domain"/>
    <property type="match status" value="1"/>
</dbReference>
<dbReference type="CDD" id="cd05289">
    <property type="entry name" value="MDR_like_2"/>
    <property type="match status" value="1"/>
</dbReference>
<dbReference type="EMBL" id="JAVBVO010000004">
    <property type="protein sequence ID" value="MDZ5759829.1"/>
    <property type="molecule type" value="Genomic_DNA"/>
</dbReference>
<keyword evidence="1" id="KW-0472">Membrane</keyword>
<dbReference type="Proteomes" id="UP001290462">
    <property type="component" value="Unassembled WGS sequence"/>
</dbReference>
<dbReference type="InterPro" id="IPR036291">
    <property type="entry name" value="NAD(P)-bd_dom_sf"/>
</dbReference>
<dbReference type="PANTHER" id="PTHR43482">
    <property type="entry name" value="PROTEIN AST1-RELATED"/>
    <property type="match status" value="1"/>
</dbReference>
<dbReference type="SUPFAM" id="SSF51735">
    <property type="entry name" value="NAD(P)-binding Rossmann-fold domains"/>
    <property type="match status" value="1"/>
</dbReference>
<dbReference type="GO" id="GO:0016491">
    <property type="term" value="F:oxidoreductase activity"/>
    <property type="evidence" value="ECO:0007669"/>
    <property type="project" value="UniProtKB-KW"/>
</dbReference>
<sequence>MKAIGFTHFGGPEVFEEITTKELPTYKENQVLIKTLKAGVNPYDALLRSGEMSKFRPLAFPIIPGTDVVGEIIAVGNDVTDFSIGDIVIANPSIGGYSQYIAISHKRIMKKPEKMSLSIAAGFASVSVTAYWAIMGFAPVKNGATIIIQGASGAVGGVAVQIAKDNGLYVIGIGNSRNKEYVLSLGADEFVAYNEEHSTSTLANRADIVLDASFGGKGAPSGLDLVKDGGYYLSLTAVPEAQPDKNVTIVSIQRTKDMTTGKALTYLSDLYQRKEIIMETALEFPLTAVGASKAHQAIETKKQAGKIILSVENN</sequence>
<name>A0AAW9JYY9_CARML</name>
<dbReference type="InterPro" id="IPR011032">
    <property type="entry name" value="GroES-like_sf"/>
</dbReference>
<dbReference type="EC" id="1.-.-.-" evidence="3"/>
<organism evidence="3 4">
    <name type="scientific">Carnobacterium maltaromaticum</name>
    <name type="common">Carnobacterium piscicola</name>
    <dbReference type="NCBI Taxonomy" id="2751"/>
    <lineage>
        <taxon>Bacteria</taxon>
        <taxon>Bacillati</taxon>
        <taxon>Bacillota</taxon>
        <taxon>Bacilli</taxon>
        <taxon>Lactobacillales</taxon>
        <taxon>Carnobacteriaceae</taxon>
        <taxon>Carnobacterium</taxon>
    </lineage>
</organism>
<dbReference type="Gene3D" id="3.90.180.10">
    <property type="entry name" value="Medium-chain alcohol dehydrogenases, catalytic domain"/>
    <property type="match status" value="1"/>
</dbReference>
<keyword evidence="1" id="KW-0812">Transmembrane</keyword>
<reference evidence="3" key="1">
    <citation type="submission" date="2023-08" db="EMBL/GenBank/DDBJ databases">
        <title>Genomic characterization of piscicolin 126 produced by Carnobacterium maltaromaticum CM22 strain isolated from salmon (Salmo salar).</title>
        <authorList>
            <person name="Gonzalez-Gragera E."/>
            <person name="Garcia-Lopez J.D."/>
            <person name="Teso-Perez C."/>
            <person name="Gimenez-Hernandez I."/>
            <person name="Peralta-Sanchez J.M."/>
            <person name="Valdivia E."/>
            <person name="Montalban-Lopez M."/>
            <person name="Martin-Platero A.M."/>
            <person name="Banos A."/>
            <person name="Martinez-Bueno M."/>
        </authorList>
    </citation>
    <scope>NUCLEOTIDE SEQUENCE</scope>
    <source>
        <strain evidence="3">CM22</strain>
    </source>
</reference>
<protein>
    <submittedName>
        <fullName evidence="3">NADP-dependent oxidoreductase</fullName>
        <ecNumber evidence="3">1.-.-.-</ecNumber>
    </submittedName>
</protein>
<keyword evidence="1" id="KW-1133">Transmembrane helix</keyword>
<keyword evidence="3" id="KW-0560">Oxidoreductase</keyword>
<dbReference type="PANTHER" id="PTHR43482:SF1">
    <property type="entry name" value="PROTEIN AST1-RELATED"/>
    <property type="match status" value="1"/>
</dbReference>
<proteinExistence type="predicted"/>
<feature type="transmembrane region" description="Helical" evidence="1">
    <location>
        <begin position="115"/>
        <end position="134"/>
    </location>
</feature>
<dbReference type="SUPFAM" id="SSF50129">
    <property type="entry name" value="GroES-like"/>
    <property type="match status" value="1"/>
</dbReference>
<accession>A0AAW9JYY9</accession>
<dbReference type="InterPro" id="IPR013154">
    <property type="entry name" value="ADH-like_N"/>
</dbReference>
<dbReference type="SMART" id="SM00829">
    <property type="entry name" value="PKS_ER"/>
    <property type="match status" value="1"/>
</dbReference>
<dbReference type="Pfam" id="PF08240">
    <property type="entry name" value="ADH_N"/>
    <property type="match status" value="1"/>
</dbReference>
<evidence type="ECO:0000259" key="2">
    <source>
        <dbReference type="SMART" id="SM00829"/>
    </source>
</evidence>
<dbReference type="AlphaFoldDB" id="A0AAW9JYY9"/>
<comment type="caution">
    <text evidence="3">The sequence shown here is derived from an EMBL/GenBank/DDBJ whole genome shotgun (WGS) entry which is preliminary data.</text>
</comment>
<dbReference type="Pfam" id="PF13602">
    <property type="entry name" value="ADH_zinc_N_2"/>
    <property type="match status" value="1"/>
</dbReference>
<gene>
    <name evidence="3" type="ORF">RAK27_14300</name>
</gene>
<evidence type="ECO:0000256" key="1">
    <source>
        <dbReference type="SAM" id="Phobius"/>
    </source>
</evidence>
<evidence type="ECO:0000313" key="4">
    <source>
        <dbReference type="Proteomes" id="UP001290462"/>
    </source>
</evidence>
<dbReference type="InterPro" id="IPR020843">
    <property type="entry name" value="ER"/>
</dbReference>
<feature type="domain" description="Enoyl reductase (ER)" evidence="2">
    <location>
        <begin position="13"/>
        <end position="309"/>
    </location>
</feature>
<evidence type="ECO:0000313" key="3">
    <source>
        <dbReference type="EMBL" id="MDZ5759829.1"/>
    </source>
</evidence>